<accession>A0AAN4FCZ3</accession>
<proteinExistence type="predicted"/>
<sequence>MKPTLLQTVENICLQILFVLFQFTGTLIDVEVLVSCSSVAKNVQRTPASSVSSSVYSASVSRTAADIMLLSNNPLFAPGQVSFFGCSLAASGIHVTITGVMPVN</sequence>
<evidence type="ECO:0000313" key="1">
    <source>
        <dbReference type="EMBL" id="EMM9724886.1"/>
    </source>
</evidence>
<dbReference type="EMBL" id="ABKSHZ030000032">
    <property type="protein sequence ID" value="EMM9724886.1"/>
    <property type="molecule type" value="Genomic_DNA"/>
</dbReference>
<name>A0AAN4FCZ3_ECOLX</name>
<protein>
    <submittedName>
        <fullName evidence="1">Uncharacterized protein</fullName>
    </submittedName>
</protein>
<comment type="caution">
    <text evidence="1">The sequence shown here is derived from an EMBL/GenBank/DDBJ whole genome shotgun (WGS) entry which is preliminary data.</text>
</comment>
<reference evidence="1" key="1">
    <citation type="submission" date="2024-02" db="EMBL/GenBank/DDBJ databases">
        <authorList>
            <consortium name="Clinical and Environmental Microbiology Branch: Whole genome sequencing antimicrobial resistance pathogens in the healthcare setting"/>
        </authorList>
    </citation>
    <scope>NUCLEOTIDE SEQUENCE</scope>
    <source>
        <strain evidence="1">2023QG-00028</strain>
    </source>
</reference>
<dbReference type="RefSeq" id="WP_000805231.1">
    <property type="nucleotide sequence ID" value="NZ_AP029000.1"/>
</dbReference>
<gene>
    <name evidence="1" type="ORF">PWL68_005114</name>
</gene>
<dbReference type="AlphaFoldDB" id="A0AAN4FCZ3"/>
<organism evidence="1">
    <name type="scientific">Escherichia coli</name>
    <dbReference type="NCBI Taxonomy" id="562"/>
    <lineage>
        <taxon>Bacteria</taxon>
        <taxon>Pseudomonadati</taxon>
        <taxon>Pseudomonadota</taxon>
        <taxon>Gammaproteobacteria</taxon>
        <taxon>Enterobacterales</taxon>
        <taxon>Enterobacteriaceae</taxon>
        <taxon>Escherichia</taxon>
    </lineage>
</organism>